<keyword evidence="6 15" id="KW-0067">ATP-binding</keyword>
<protein>
    <submittedName>
        <fullName evidence="15">Lipid A export permease/ATP-binding protein MsbA</fullName>
    </submittedName>
</protein>
<dbReference type="PROSITE" id="PS50929">
    <property type="entry name" value="ABC_TM1F"/>
    <property type="match status" value="1"/>
</dbReference>
<accession>A0A1M6NKD9</accession>
<feature type="transmembrane region" description="Helical" evidence="11">
    <location>
        <begin position="58"/>
        <end position="78"/>
    </location>
</feature>
<dbReference type="PANTHER" id="PTHR43394:SF1">
    <property type="entry name" value="ATP-BINDING CASSETTE SUB-FAMILY B MEMBER 10, MITOCHONDRIAL"/>
    <property type="match status" value="1"/>
</dbReference>
<dbReference type="AlphaFoldDB" id="A0A1M6NKD9"/>
<dbReference type="Pfam" id="PF00005">
    <property type="entry name" value="ABC_tran"/>
    <property type="match status" value="1"/>
</dbReference>
<dbReference type="GO" id="GO:0016887">
    <property type="term" value="F:ATP hydrolysis activity"/>
    <property type="evidence" value="ECO:0007669"/>
    <property type="project" value="InterPro"/>
</dbReference>
<dbReference type="PROSITE" id="PS00211">
    <property type="entry name" value="ABC_TRANSPORTER_1"/>
    <property type="match status" value="1"/>
</dbReference>
<dbReference type="InterPro" id="IPR011527">
    <property type="entry name" value="ABC1_TM_dom"/>
</dbReference>
<feature type="transmembrane region" description="Helical" evidence="11">
    <location>
        <begin position="244"/>
        <end position="266"/>
    </location>
</feature>
<keyword evidence="8 11" id="KW-1133">Transmembrane helix</keyword>
<dbReference type="SUPFAM" id="SSF52540">
    <property type="entry name" value="P-loop containing nucleoside triphosphate hydrolases"/>
    <property type="match status" value="1"/>
</dbReference>
<dbReference type="SUPFAM" id="SSF90123">
    <property type="entry name" value="ABC transporter transmembrane region"/>
    <property type="match status" value="1"/>
</dbReference>
<keyword evidence="3" id="KW-1003">Cell membrane</keyword>
<dbReference type="Pfam" id="PF00664">
    <property type="entry name" value="ABC_membrane"/>
    <property type="match status" value="1"/>
</dbReference>
<evidence type="ECO:0000313" key="17">
    <source>
        <dbReference type="Proteomes" id="UP000536773"/>
    </source>
</evidence>
<gene>
    <name evidence="15" type="primary">msbA</name>
    <name evidence="14" type="ORF">C6Y28_02665</name>
    <name evidence="15" type="ORF">HG933_07300</name>
</gene>
<dbReference type="PANTHER" id="PTHR43394">
    <property type="entry name" value="ATP-DEPENDENT PERMEASE MDL1, MITOCHONDRIAL"/>
    <property type="match status" value="1"/>
</dbReference>
<evidence type="ECO:0000256" key="8">
    <source>
        <dbReference type="ARBA" id="ARBA00022989"/>
    </source>
</evidence>
<dbReference type="CDD" id="cd03251">
    <property type="entry name" value="ABCC_MsbA"/>
    <property type="match status" value="1"/>
</dbReference>
<keyword evidence="10 11" id="KW-0472">Membrane</keyword>
<dbReference type="Gene3D" id="3.40.50.300">
    <property type="entry name" value="P-loop containing nucleotide triphosphate hydrolases"/>
    <property type="match status" value="1"/>
</dbReference>
<dbReference type="FunFam" id="1.20.1560.10:FF:000011">
    <property type="entry name" value="Multidrug ABC transporter ATP-binding protein"/>
    <property type="match status" value="1"/>
</dbReference>
<evidence type="ECO:0000256" key="2">
    <source>
        <dbReference type="ARBA" id="ARBA00022448"/>
    </source>
</evidence>
<sequence>MKQYNSWQSYKRLLMFIKPYKMRLAVAVICMALSGASNVVVPWLIKDVIDKVLANKDIYTLNLIVIGILILFLLRGFFYFGQKYLMSFVGQKIVNDIRETLYRHLQTLSLSYFDKHKTGNIMSNLTNDVTALQTAIAGNLISFVQEAVILVGSLGSMLFLYWKLTLLTLVIVPLVVFTINFFGSRLRRAGHDVQGKMADITSLLEEAISGIRIIRSFNREDFEIRRFMVQNDRNFWALMTTTKLTALLTPFIQFFAAIAVTGIIWYGGMSVINGEMTAGALIAFLIYAINLANPVRRISEIYGDIQKSLAAADRVFETIDTEPDVKEKKDAIVLPPVKGEVEFDHVSFAYDKDHPALTDFNLKVAPGEVVALVGPSGAGKSTVANLLPRFYDVTGGSLTIDGIDVRDVTFSSLRQQIGLVPQETMLFNATVRENILYGRLDATDEEVVAAAKAANAHEFIMELPGGYEALVGDRGSSLSGGQRQRIAIARAILKNPRILILDEATSALDTESEKIVQAALDRLMEGRTAVVIAHRLSTVRNADNIVVIDHGRIVEEGTHEELLAKDGLYAHLYAVQFNDTTEDTASEG</sequence>
<reference evidence="14 16" key="1">
    <citation type="journal article" date="2018" name="Genome Announc.">
        <title>Complete genomes of two Megasphaera elsdenii strains, NCIMB 702410 and ATCC 25940.</title>
        <authorList>
            <person name="Hatmaker E.A."/>
            <person name="O'Dell K."/>
            <person name="Riley L.A."/>
            <person name="Klingeman D.M."/>
            <person name="Guss A.M."/>
        </authorList>
    </citation>
    <scope>NUCLEOTIDE SEQUENCE [LARGE SCALE GENOMIC DNA]</scope>
    <source>
        <strain evidence="14 16">NCIMB702410</strain>
    </source>
</reference>
<evidence type="ECO:0000259" key="13">
    <source>
        <dbReference type="PROSITE" id="PS50929"/>
    </source>
</evidence>
<dbReference type="InterPro" id="IPR017871">
    <property type="entry name" value="ABC_transporter-like_CS"/>
</dbReference>
<dbReference type="SMART" id="SM00382">
    <property type="entry name" value="AAA"/>
    <property type="match status" value="1"/>
</dbReference>
<evidence type="ECO:0000256" key="5">
    <source>
        <dbReference type="ARBA" id="ARBA00022741"/>
    </source>
</evidence>
<dbReference type="EMBL" id="JABBJH010000009">
    <property type="protein sequence ID" value="NMK39185.1"/>
    <property type="molecule type" value="Genomic_DNA"/>
</dbReference>
<evidence type="ECO:0000256" key="4">
    <source>
        <dbReference type="ARBA" id="ARBA00022692"/>
    </source>
</evidence>
<dbReference type="InterPro" id="IPR003439">
    <property type="entry name" value="ABC_transporter-like_ATP-bd"/>
</dbReference>
<feature type="domain" description="ABC transmembrane type-1" evidence="13">
    <location>
        <begin position="25"/>
        <end position="307"/>
    </location>
</feature>
<evidence type="ECO:0000256" key="1">
    <source>
        <dbReference type="ARBA" id="ARBA00004651"/>
    </source>
</evidence>
<dbReference type="Gene3D" id="1.20.1560.10">
    <property type="entry name" value="ABC transporter type 1, transmembrane domain"/>
    <property type="match status" value="1"/>
</dbReference>
<dbReference type="NCBIfam" id="TIGR02203">
    <property type="entry name" value="MsbA_lipidA"/>
    <property type="match status" value="1"/>
</dbReference>
<dbReference type="EMBL" id="CP027569">
    <property type="protein sequence ID" value="AVO26604.1"/>
    <property type="molecule type" value="Genomic_DNA"/>
</dbReference>
<evidence type="ECO:0000313" key="15">
    <source>
        <dbReference type="EMBL" id="NMK39185.1"/>
    </source>
</evidence>
<dbReference type="InterPro" id="IPR027417">
    <property type="entry name" value="P-loop_NTPase"/>
</dbReference>
<dbReference type="RefSeq" id="WP_027894714.1">
    <property type="nucleotide sequence ID" value="NZ_CABMON010000012.1"/>
</dbReference>
<evidence type="ECO:0000256" key="11">
    <source>
        <dbReference type="SAM" id="Phobius"/>
    </source>
</evidence>
<dbReference type="GO" id="GO:0034040">
    <property type="term" value="F:ATPase-coupled lipid transmembrane transporter activity"/>
    <property type="evidence" value="ECO:0007669"/>
    <property type="project" value="InterPro"/>
</dbReference>
<dbReference type="InterPro" id="IPR011917">
    <property type="entry name" value="ABC_transpr_lipidA"/>
</dbReference>
<keyword evidence="7" id="KW-1278">Translocase</keyword>
<evidence type="ECO:0000313" key="16">
    <source>
        <dbReference type="Proteomes" id="UP000238358"/>
    </source>
</evidence>
<keyword evidence="2" id="KW-0813">Transport</keyword>
<evidence type="ECO:0000256" key="3">
    <source>
        <dbReference type="ARBA" id="ARBA00022475"/>
    </source>
</evidence>
<dbReference type="FunFam" id="3.40.50.300:FF:000218">
    <property type="entry name" value="Multidrug ABC transporter ATP-binding protein"/>
    <property type="match status" value="1"/>
</dbReference>
<feature type="transmembrane region" description="Helical" evidence="11">
    <location>
        <begin position="160"/>
        <end position="182"/>
    </location>
</feature>
<evidence type="ECO:0000256" key="9">
    <source>
        <dbReference type="ARBA" id="ARBA00023055"/>
    </source>
</evidence>
<feature type="transmembrane region" description="Helical" evidence="11">
    <location>
        <begin position="272"/>
        <end position="292"/>
    </location>
</feature>
<dbReference type="GO" id="GO:0005886">
    <property type="term" value="C:plasma membrane"/>
    <property type="evidence" value="ECO:0007669"/>
    <property type="project" value="UniProtKB-SubCell"/>
</dbReference>
<proteinExistence type="predicted"/>
<evidence type="ECO:0000256" key="6">
    <source>
        <dbReference type="ARBA" id="ARBA00022840"/>
    </source>
</evidence>
<keyword evidence="4 11" id="KW-0812">Transmembrane</keyword>
<evidence type="ECO:0000259" key="12">
    <source>
        <dbReference type="PROSITE" id="PS50893"/>
    </source>
</evidence>
<keyword evidence="5" id="KW-0547">Nucleotide-binding</keyword>
<dbReference type="InterPro" id="IPR039421">
    <property type="entry name" value="Type_1_exporter"/>
</dbReference>
<dbReference type="Proteomes" id="UP000536773">
    <property type="component" value="Unassembled WGS sequence"/>
</dbReference>
<dbReference type="OrthoDB" id="9762778at2"/>
<comment type="subcellular location">
    <subcellularLocation>
        <location evidence="1">Cell membrane</location>
        <topology evidence="1">Multi-pass membrane protein</topology>
    </subcellularLocation>
</comment>
<name>A0A1M6NKD9_MEGEL</name>
<dbReference type="CDD" id="cd18552">
    <property type="entry name" value="ABC_6TM_MsbA_like"/>
    <property type="match status" value="1"/>
</dbReference>
<reference evidence="15 17" key="2">
    <citation type="submission" date="2020-04" db="EMBL/GenBank/DDBJ databases">
        <authorList>
            <person name="Hitch T.C.A."/>
            <person name="Wylensek D."/>
            <person name="Clavel T."/>
        </authorList>
    </citation>
    <scope>NUCLEOTIDE SEQUENCE [LARGE SCALE GENOMIC DNA]</scope>
    <source>
        <strain evidence="15 17">WCA-386-APC-2A</strain>
    </source>
</reference>
<evidence type="ECO:0000256" key="7">
    <source>
        <dbReference type="ARBA" id="ARBA00022967"/>
    </source>
</evidence>
<dbReference type="InterPro" id="IPR036640">
    <property type="entry name" value="ABC1_TM_sf"/>
</dbReference>
<organism evidence="15 17">
    <name type="scientific">Megasphaera elsdenii</name>
    <dbReference type="NCBI Taxonomy" id="907"/>
    <lineage>
        <taxon>Bacteria</taxon>
        <taxon>Bacillati</taxon>
        <taxon>Bacillota</taxon>
        <taxon>Negativicutes</taxon>
        <taxon>Veillonellales</taxon>
        <taxon>Veillonellaceae</taxon>
        <taxon>Megasphaera</taxon>
    </lineage>
</organism>
<keyword evidence="9" id="KW-0445">Lipid transport</keyword>
<dbReference type="GO" id="GO:0015421">
    <property type="term" value="F:ABC-type oligopeptide transporter activity"/>
    <property type="evidence" value="ECO:0007669"/>
    <property type="project" value="TreeGrafter"/>
</dbReference>
<evidence type="ECO:0000256" key="10">
    <source>
        <dbReference type="ARBA" id="ARBA00023136"/>
    </source>
</evidence>
<dbReference type="PROSITE" id="PS50893">
    <property type="entry name" value="ABC_TRANSPORTER_2"/>
    <property type="match status" value="1"/>
</dbReference>
<evidence type="ECO:0000313" key="14">
    <source>
        <dbReference type="EMBL" id="AVO26604.1"/>
    </source>
</evidence>
<dbReference type="InterPro" id="IPR003593">
    <property type="entry name" value="AAA+_ATPase"/>
</dbReference>
<dbReference type="GO" id="GO:0005524">
    <property type="term" value="F:ATP binding"/>
    <property type="evidence" value="ECO:0007669"/>
    <property type="project" value="UniProtKB-KW"/>
</dbReference>
<dbReference type="Proteomes" id="UP000238358">
    <property type="component" value="Chromosome"/>
</dbReference>
<feature type="domain" description="ABC transporter" evidence="12">
    <location>
        <begin position="341"/>
        <end position="575"/>
    </location>
</feature>